<dbReference type="PANTHER" id="PTHR35318">
    <property type="entry name" value="BNAA10G08410D PROTEIN"/>
    <property type="match status" value="1"/>
</dbReference>
<dbReference type="PANTHER" id="PTHR35318:SF2">
    <property type="entry name" value="OS08G0138900 PROTEIN"/>
    <property type="match status" value="1"/>
</dbReference>
<accession>A0AAN8W7U1</accession>
<gene>
    <name evidence="2" type="ORF">RJ641_000298</name>
</gene>
<organism evidence="2 3">
    <name type="scientific">Dillenia turbinata</name>
    <dbReference type="NCBI Taxonomy" id="194707"/>
    <lineage>
        <taxon>Eukaryota</taxon>
        <taxon>Viridiplantae</taxon>
        <taxon>Streptophyta</taxon>
        <taxon>Embryophyta</taxon>
        <taxon>Tracheophyta</taxon>
        <taxon>Spermatophyta</taxon>
        <taxon>Magnoliopsida</taxon>
        <taxon>eudicotyledons</taxon>
        <taxon>Gunneridae</taxon>
        <taxon>Pentapetalae</taxon>
        <taxon>Dilleniales</taxon>
        <taxon>Dilleniaceae</taxon>
        <taxon>Dillenia</taxon>
    </lineage>
</organism>
<dbReference type="AlphaFoldDB" id="A0AAN8W7U1"/>
<comment type="caution">
    <text evidence="2">The sequence shown here is derived from an EMBL/GenBank/DDBJ whole genome shotgun (WGS) entry which is preliminary data.</text>
</comment>
<proteinExistence type="predicted"/>
<name>A0AAN8W7U1_9MAGN</name>
<dbReference type="EMBL" id="JBAMMX010000001">
    <property type="protein sequence ID" value="KAK6946825.1"/>
    <property type="molecule type" value="Genomic_DNA"/>
</dbReference>
<feature type="compositionally biased region" description="Basic residues" evidence="1">
    <location>
        <begin position="86"/>
        <end position="101"/>
    </location>
</feature>
<sequence>MKFLLEFVTCYGSRGSRASSMQPQPPVEETRSLVTENLRSFRRKRVRVVKARGAGASAEWHPSLVSISEDGGLIEKESPPAAPEKKAKRRSGSTRKVHHGRNYSDDNEPGSRSGQSSLLMVVPAFSASPFMF</sequence>
<evidence type="ECO:0000256" key="1">
    <source>
        <dbReference type="SAM" id="MobiDB-lite"/>
    </source>
</evidence>
<keyword evidence="3" id="KW-1185">Reference proteome</keyword>
<evidence type="ECO:0000313" key="2">
    <source>
        <dbReference type="EMBL" id="KAK6946825.1"/>
    </source>
</evidence>
<reference evidence="2 3" key="1">
    <citation type="submission" date="2023-12" db="EMBL/GenBank/DDBJ databases">
        <title>A high-quality genome assembly for Dillenia turbinata (Dilleniales).</title>
        <authorList>
            <person name="Chanderbali A."/>
        </authorList>
    </citation>
    <scope>NUCLEOTIDE SEQUENCE [LARGE SCALE GENOMIC DNA]</scope>
    <source>
        <strain evidence="2">LSX21</strain>
        <tissue evidence="2">Leaf</tissue>
    </source>
</reference>
<evidence type="ECO:0000313" key="3">
    <source>
        <dbReference type="Proteomes" id="UP001370490"/>
    </source>
</evidence>
<feature type="region of interest" description="Disordered" evidence="1">
    <location>
        <begin position="69"/>
        <end position="117"/>
    </location>
</feature>
<dbReference type="Proteomes" id="UP001370490">
    <property type="component" value="Unassembled WGS sequence"/>
</dbReference>
<protein>
    <submittedName>
        <fullName evidence="2">Uncharacterized protein</fullName>
    </submittedName>
</protein>